<dbReference type="EMBL" id="JBJQOH010000006">
    <property type="protein sequence ID" value="KAL3683892.1"/>
    <property type="molecule type" value="Genomic_DNA"/>
</dbReference>
<reference evidence="1 2" key="1">
    <citation type="submission" date="2024-09" db="EMBL/GenBank/DDBJ databases">
        <title>Chromosome-scale assembly of Riccia sorocarpa.</title>
        <authorList>
            <person name="Paukszto L."/>
        </authorList>
    </citation>
    <scope>NUCLEOTIDE SEQUENCE [LARGE SCALE GENOMIC DNA]</scope>
    <source>
        <strain evidence="1">LP-2024</strain>
        <tissue evidence="1">Aerial parts of the thallus</tissue>
    </source>
</reference>
<sequence>MNPRDFAVDVSDEALHENLQRLAEAQNNVPPVKHSRFVQLTQHGEREHMREVIQRAVVSIFYGVVPSLEQFKACVGDLWKLGGVTIEIVRTMPKREMFFAQLDSHLSQLKVLAGPSPVIKGSPSVTLPYLPVMDSASYVSPIRPTWVELVDLPSFCTVNMLTQLLSAIGAVVRIPYLSQKLAFASLVGIITSDCAK</sequence>
<proteinExistence type="predicted"/>
<name>A0ABD3GZT2_9MARC</name>
<gene>
    <name evidence="1" type="ORF">R1sor_001914</name>
</gene>
<dbReference type="AlphaFoldDB" id="A0ABD3GZT2"/>
<protein>
    <submittedName>
        <fullName evidence="1">Uncharacterized protein</fullName>
    </submittedName>
</protein>
<comment type="caution">
    <text evidence="1">The sequence shown here is derived from an EMBL/GenBank/DDBJ whole genome shotgun (WGS) entry which is preliminary data.</text>
</comment>
<dbReference type="Proteomes" id="UP001633002">
    <property type="component" value="Unassembled WGS sequence"/>
</dbReference>
<accession>A0ABD3GZT2</accession>
<keyword evidence="2" id="KW-1185">Reference proteome</keyword>
<evidence type="ECO:0000313" key="1">
    <source>
        <dbReference type="EMBL" id="KAL3683892.1"/>
    </source>
</evidence>
<organism evidence="1 2">
    <name type="scientific">Riccia sorocarpa</name>
    <dbReference type="NCBI Taxonomy" id="122646"/>
    <lineage>
        <taxon>Eukaryota</taxon>
        <taxon>Viridiplantae</taxon>
        <taxon>Streptophyta</taxon>
        <taxon>Embryophyta</taxon>
        <taxon>Marchantiophyta</taxon>
        <taxon>Marchantiopsida</taxon>
        <taxon>Marchantiidae</taxon>
        <taxon>Marchantiales</taxon>
        <taxon>Ricciaceae</taxon>
        <taxon>Riccia</taxon>
    </lineage>
</organism>
<evidence type="ECO:0000313" key="2">
    <source>
        <dbReference type="Proteomes" id="UP001633002"/>
    </source>
</evidence>